<reference evidence="1" key="2">
    <citation type="journal article" date="2015" name="Fish Shellfish Immunol.">
        <title>Early steps in the European eel (Anguilla anguilla)-Vibrio vulnificus interaction in the gills: Role of the RtxA13 toxin.</title>
        <authorList>
            <person name="Callol A."/>
            <person name="Pajuelo D."/>
            <person name="Ebbesson L."/>
            <person name="Teles M."/>
            <person name="MacKenzie S."/>
            <person name="Amaro C."/>
        </authorList>
    </citation>
    <scope>NUCLEOTIDE SEQUENCE</scope>
</reference>
<reference evidence="1" key="1">
    <citation type="submission" date="2014-11" db="EMBL/GenBank/DDBJ databases">
        <authorList>
            <person name="Amaro Gonzalez C."/>
        </authorList>
    </citation>
    <scope>NUCLEOTIDE SEQUENCE</scope>
</reference>
<organism evidence="1">
    <name type="scientific">Anguilla anguilla</name>
    <name type="common">European freshwater eel</name>
    <name type="synonym">Muraena anguilla</name>
    <dbReference type="NCBI Taxonomy" id="7936"/>
    <lineage>
        <taxon>Eukaryota</taxon>
        <taxon>Metazoa</taxon>
        <taxon>Chordata</taxon>
        <taxon>Craniata</taxon>
        <taxon>Vertebrata</taxon>
        <taxon>Euteleostomi</taxon>
        <taxon>Actinopterygii</taxon>
        <taxon>Neopterygii</taxon>
        <taxon>Teleostei</taxon>
        <taxon>Anguilliformes</taxon>
        <taxon>Anguillidae</taxon>
        <taxon>Anguilla</taxon>
    </lineage>
</organism>
<sequence length="32" mass="3717">MNSPPVIVCRIELRHAWLVHMVSESPTFQLLI</sequence>
<dbReference type="EMBL" id="GBXM01063520">
    <property type="protein sequence ID" value="JAH45057.1"/>
    <property type="molecule type" value="Transcribed_RNA"/>
</dbReference>
<proteinExistence type="predicted"/>
<dbReference type="AlphaFoldDB" id="A0A0E9SUY0"/>
<evidence type="ECO:0000313" key="1">
    <source>
        <dbReference type="EMBL" id="JAH45057.1"/>
    </source>
</evidence>
<name>A0A0E9SUY0_ANGAN</name>
<protein>
    <submittedName>
        <fullName evidence="1">Uncharacterized protein</fullName>
    </submittedName>
</protein>
<accession>A0A0E9SUY0</accession>